<dbReference type="Gene3D" id="3.40.50.2000">
    <property type="entry name" value="Glycogen Phosphorylase B"/>
    <property type="match status" value="1"/>
</dbReference>
<dbReference type="EMBL" id="MPDM01000002">
    <property type="protein sequence ID" value="OKL50231.1"/>
    <property type="molecule type" value="Genomic_DNA"/>
</dbReference>
<evidence type="ECO:0000313" key="5">
    <source>
        <dbReference type="Proteomes" id="UP000186465"/>
    </source>
</evidence>
<keyword evidence="1" id="KW-0328">Glycosyltransferase</keyword>
<reference evidence="5" key="1">
    <citation type="submission" date="2016-11" db="EMBL/GenBank/DDBJ databases">
        <title>Actinomyces gypaetusis sp. nov. isolated from Gypaetus barbatus in Qinghai Tibet Plateau China.</title>
        <authorList>
            <person name="Meng X."/>
        </authorList>
    </citation>
    <scope>NUCLEOTIDE SEQUENCE [LARGE SCALE GENOMIC DNA]</scope>
    <source>
        <strain evidence="5">DSM 15383</strain>
    </source>
</reference>
<dbReference type="RefSeq" id="WP_075361056.1">
    <property type="nucleotide sequence ID" value="NZ_MPDM01000002.1"/>
</dbReference>
<dbReference type="AlphaFoldDB" id="A0A1Q5PRN3"/>
<keyword evidence="5" id="KW-1185">Reference proteome</keyword>
<evidence type="ECO:0000259" key="3">
    <source>
        <dbReference type="Pfam" id="PF13439"/>
    </source>
</evidence>
<comment type="caution">
    <text evidence="4">The sequence shown here is derived from an EMBL/GenBank/DDBJ whole genome shotgun (WGS) entry which is preliminary data.</text>
</comment>
<dbReference type="OrthoDB" id="3676510at2"/>
<dbReference type="Pfam" id="PF13439">
    <property type="entry name" value="Glyco_transf_4"/>
    <property type="match status" value="1"/>
</dbReference>
<sequence>MAYSEDTRVLHINDVARVGSMMTNYARSQGRHWALATIPPGKPTLASVKSRLDDLLTASQRIKPADILHIHYAPNGYYGWGFDGPLVIHFHGTDLRQDLYQPIKRQLIQQSVKRASAVVYATPDMETAAKELDPDAVYLPNPIPDEFLTRNYPHAIAGRIVFNMRWDDSKGGRALIDAARELVVLGYEVHGIDWGTHRNEAAAAGVKLRPLMPADEFSDFLATGQAIIGQLSIPALGISDMQSLATGRPLLMGKQNSSAPITPVSPETLVANTVDVMQSEMTSETEMQRAQLQREWLRDNHSEAQCLKAWESLYRKLLG</sequence>
<accession>A0A1Q5PRN3</accession>
<dbReference type="STRING" id="156892.BM477_02220"/>
<dbReference type="SUPFAM" id="SSF53756">
    <property type="entry name" value="UDP-Glycosyltransferase/glycogen phosphorylase"/>
    <property type="match status" value="1"/>
</dbReference>
<evidence type="ECO:0000256" key="1">
    <source>
        <dbReference type="ARBA" id="ARBA00022676"/>
    </source>
</evidence>
<feature type="domain" description="Glycosyltransferase subfamily 4-like N-terminal" evidence="3">
    <location>
        <begin position="46"/>
        <end position="145"/>
    </location>
</feature>
<dbReference type="Proteomes" id="UP000186465">
    <property type="component" value="Unassembled WGS sequence"/>
</dbReference>
<evidence type="ECO:0000313" key="4">
    <source>
        <dbReference type="EMBL" id="OKL50231.1"/>
    </source>
</evidence>
<organism evidence="4 5">
    <name type="scientific">Boudabousia marimammalium</name>
    <dbReference type="NCBI Taxonomy" id="156892"/>
    <lineage>
        <taxon>Bacteria</taxon>
        <taxon>Bacillati</taxon>
        <taxon>Actinomycetota</taxon>
        <taxon>Actinomycetes</taxon>
        <taxon>Actinomycetales</taxon>
        <taxon>Actinomycetaceae</taxon>
        <taxon>Boudabousia</taxon>
    </lineage>
</organism>
<protein>
    <recommendedName>
        <fullName evidence="3">Glycosyltransferase subfamily 4-like N-terminal domain-containing protein</fullName>
    </recommendedName>
</protein>
<dbReference type="InterPro" id="IPR028098">
    <property type="entry name" value="Glyco_trans_4-like_N"/>
</dbReference>
<dbReference type="GO" id="GO:0016757">
    <property type="term" value="F:glycosyltransferase activity"/>
    <property type="evidence" value="ECO:0007669"/>
    <property type="project" value="UniProtKB-KW"/>
</dbReference>
<keyword evidence="2" id="KW-0808">Transferase</keyword>
<evidence type="ECO:0000256" key="2">
    <source>
        <dbReference type="ARBA" id="ARBA00022679"/>
    </source>
</evidence>
<name>A0A1Q5PRN3_9ACTO</name>
<proteinExistence type="predicted"/>
<gene>
    <name evidence="4" type="ORF">BM477_02220</name>
</gene>